<evidence type="ECO:0000313" key="3">
    <source>
        <dbReference type="Proteomes" id="UP000516369"/>
    </source>
</evidence>
<reference evidence="2 3" key="1">
    <citation type="submission" date="2020-05" db="EMBL/GenBank/DDBJ databases">
        <title>Complete closed genome sequence of Defluviicoccus vanus.</title>
        <authorList>
            <person name="Bessarab I."/>
            <person name="Arumugam K."/>
            <person name="Maszenan A.M."/>
            <person name="Seviour R.J."/>
            <person name="Williams R.B."/>
        </authorList>
    </citation>
    <scope>NUCLEOTIDE SEQUENCE [LARGE SCALE GENOMIC DNA]</scope>
    <source>
        <strain evidence="2 3">Ben 114</strain>
    </source>
</reference>
<dbReference type="Gene3D" id="2.40.50.90">
    <property type="match status" value="1"/>
</dbReference>
<keyword evidence="3" id="KW-1185">Reference proteome</keyword>
<dbReference type="RefSeq" id="WP_190260584.1">
    <property type="nucleotide sequence ID" value="NZ_CP053923.1"/>
</dbReference>
<proteinExistence type="predicted"/>
<evidence type="ECO:0000313" key="2">
    <source>
        <dbReference type="EMBL" id="QNT70098.1"/>
    </source>
</evidence>
<protein>
    <submittedName>
        <fullName evidence="2">Nuclease</fullName>
    </submittedName>
</protein>
<dbReference type="InterPro" id="IPR035437">
    <property type="entry name" value="SNase_OB-fold_sf"/>
</dbReference>
<keyword evidence="1" id="KW-0732">Signal</keyword>
<dbReference type="AlphaFoldDB" id="A0A7H1N312"/>
<accession>A0A7H1N312</accession>
<organism evidence="2 3">
    <name type="scientific">Defluviicoccus vanus</name>
    <dbReference type="NCBI Taxonomy" id="111831"/>
    <lineage>
        <taxon>Bacteria</taxon>
        <taxon>Pseudomonadati</taxon>
        <taxon>Pseudomonadota</taxon>
        <taxon>Alphaproteobacteria</taxon>
        <taxon>Rhodospirillales</taxon>
        <taxon>Rhodospirillaceae</taxon>
        <taxon>Defluviicoccus</taxon>
    </lineage>
</organism>
<evidence type="ECO:0000256" key="1">
    <source>
        <dbReference type="SAM" id="SignalP"/>
    </source>
</evidence>
<dbReference type="KEGG" id="dvn:HQ394_13095"/>
<dbReference type="SUPFAM" id="SSF50199">
    <property type="entry name" value="Staphylococcal nuclease"/>
    <property type="match status" value="1"/>
</dbReference>
<feature type="chain" id="PRO_5028835772" evidence="1">
    <location>
        <begin position="23"/>
        <end position="146"/>
    </location>
</feature>
<feature type="signal peptide" evidence="1">
    <location>
        <begin position="1"/>
        <end position="22"/>
    </location>
</feature>
<sequence>MQIAIGLALLLGALTMATAAKADPCKAIPDRGPMPSYLHRGAHFSGPVVYVGDGDSLCVAVGQGPSNWVEIRLEDFYAPELHSPGGPNAKLALEKIAMGRNAECVANRQSYDRVVATCRIGGRSIGDLLKAAGSIEGGNGYSQGKQ</sequence>
<dbReference type="EMBL" id="CP053923">
    <property type="protein sequence ID" value="QNT70098.1"/>
    <property type="molecule type" value="Genomic_DNA"/>
</dbReference>
<gene>
    <name evidence="2" type="ORF">HQ394_13095</name>
</gene>
<dbReference type="Proteomes" id="UP000516369">
    <property type="component" value="Chromosome"/>
</dbReference>
<name>A0A7H1N312_9PROT</name>